<reference evidence="7" key="1">
    <citation type="journal article" date="2019" name="Int. J. Syst. Evol. Microbiol.">
        <title>The Global Catalogue of Microorganisms (GCM) 10K type strain sequencing project: providing services to taxonomists for standard genome sequencing and annotation.</title>
        <authorList>
            <consortium name="The Broad Institute Genomics Platform"/>
            <consortium name="The Broad Institute Genome Sequencing Center for Infectious Disease"/>
            <person name="Wu L."/>
            <person name="Ma J."/>
        </authorList>
    </citation>
    <scope>NUCLEOTIDE SEQUENCE [LARGE SCALE GENOMIC DNA]</scope>
    <source>
        <strain evidence="7">DFY28</strain>
    </source>
</reference>
<dbReference type="Pfam" id="PF00126">
    <property type="entry name" value="HTH_1"/>
    <property type="match status" value="1"/>
</dbReference>
<dbReference type="InterPro" id="IPR000847">
    <property type="entry name" value="LysR_HTH_N"/>
</dbReference>
<dbReference type="Gene3D" id="3.40.190.290">
    <property type="match status" value="1"/>
</dbReference>
<dbReference type="Proteomes" id="UP001596098">
    <property type="component" value="Unassembled WGS sequence"/>
</dbReference>
<dbReference type="Pfam" id="PF03466">
    <property type="entry name" value="LysR_substrate"/>
    <property type="match status" value="1"/>
</dbReference>
<dbReference type="InterPro" id="IPR036390">
    <property type="entry name" value="WH_DNA-bd_sf"/>
</dbReference>
<feature type="domain" description="HTH lysR-type" evidence="5">
    <location>
        <begin position="1"/>
        <end position="58"/>
    </location>
</feature>
<name>A0ABW1QV03_9ACTN</name>
<dbReference type="PANTHER" id="PTHR30346:SF29">
    <property type="entry name" value="LYSR SUBSTRATE-BINDING"/>
    <property type="match status" value="1"/>
</dbReference>
<proteinExistence type="inferred from homology"/>
<evidence type="ECO:0000256" key="3">
    <source>
        <dbReference type="ARBA" id="ARBA00023125"/>
    </source>
</evidence>
<protein>
    <submittedName>
        <fullName evidence="6">LysR family transcriptional regulator</fullName>
    </submittedName>
</protein>
<dbReference type="RefSeq" id="WP_128220259.1">
    <property type="nucleotide sequence ID" value="NZ_CP034929.1"/>
</dbReference>
<dbReference type="PANTHER" id="PTHR30346">
    <property type="entry name" value="TRANSCRIPTIONAL DUAL REGULATOR HCAR-RELATED"/>
    <property type="match status" value="1"/>
</dbReference>
<dbReference type="CDD" id="cd05466">
    <property type="entry name" value="PBP2_LTTR_substrate"/>
    <property type="match status" value="1"/>
</dbReference>
<keyword evidence="2" id="KW-0805">Transcription regulation</keyword>
<comment type="similarity">
    <text evidence="1">Belongs to the LysR transcriptional regulatory family.</text>
</comment>
<dbReference type="EMBL" id="JBHSQI010000001">
    <property type="protein sequence ID" value="MFC6152178.1"/>
    <property type="molecule type" value="Genomic_DNA"/>
</dbReference>
<keyword evidence="3" id="KW-0238">DNA-binding</keyword>
<accession>A0ABW1QV03</accession>
<evidence type="ECO:0000313" key="7">
    <source>
        <dbReference type="Proteomes" id="UP001596098"/>
    </source>
</evidence>
<evidence type="ECO:0000256" key="1">
    <source>
        <dbReference type="ARBA" id="ARBA00009437"/>
    </source>
</evidence>
<dbReference type="SUPFAM" id="SSF53850">
    <property type="entry name" value="Periplasmic binding protein-like II"/>
    <property type="match status" value="1"/>
</dbReference>
<evidence type="ECO:0000313" key="6">
    <source>
        <dbReference type="EMBL" id="MFC6152178.1"/>
    </source>
</evidence>
<evidence type="ECO:0000256" key="2">
    <source>
        <dbReference type="ARBA" id="ARBA00023015"/>
    </source>
</evidence>
<dbReference type="Gene3D" id="1.10.10.10">
    <property type="entry name" value="Winged helix-like DNA-binding domain superfamily/Winged helix DNA-binding domain"/>
    <property type="match status" value="1"/>
</dbReference>
<gene>
    <name evidence="6" type="ORF">ACFPWU_00650</name>
</gene>
<dbReference type="PROSITE" id="PS50931">
    <property type="entry name" value="HTH_LYSR"/>
    <property type="match status" value="1"/>
</dbReference>
<dbReference type="InterPro" id="IPR036388">
    <property type="entry name" value="WH-like_DNA-bd_sf"/>
</dbReference>
<keyword evidence="4" id="KW-0804">Transcription</keyword>
<dbReference type="InterPro" id="IPR005119">
    <property type="entry name" value="LysR_subst-bd"/>
</dbReference>
<evidence type="ECO:0000256" key="4">
    <source>
        <dbReference type="ARBA" id="ARBA00023163"/>
    </source>
</evidence>
<comment type="caution">
    <text evidence="6">The sequence shown here is derived from an EMBL/GenBank/DDBJ whole genome shotgun (WGS) entry which is preliminary data.</text>
</comment>
<evidence type="ECO:0000259" key="5">
    <source>
        <dbReference type="PROSITE" id="PS50931"/>
    </source>
</evidence>
<organism evidence="6 7">
    <name type="scientific">Nocardioides yefusunii</name>
    <dbReference type="NCBI Taxonomy" id="2500546"/>
    <lineage>
        <taxon>Bacteria</taxon>
        <taxon>Bacillati</taxon>
        <taxon>Actinomycetota</taxon>
        <taxon>Actinomycetes</taxon>
        <taxon>Propionibacteriales</taxon>
        <taxon>Nocardioidaceae</taxon>
        <taxon>Nocardioides</taxon>
    </lineage>
</organism>
<dbReference type="SUPFAM" id="SSF46785">
    <property type="entry name" value="Winged helix' DNA-binding domain"/>
    <property type="match status" value="1"/>
</dbReference>
<sequence>MDPQQLRYFLAVVDSGSVHGAAGTLGVTPPSVSQGLRALERDVRTPLFRRVGRGMVLTSAGQALVTPARRVLHGLASASGTVRDGEGCLRGQVQVACQAALATGVVTQIVAAFRWRHPRVSLTVSGLDDAADAADLLGRAVCDLVITQLPLAVAGGDLSVLELGRQEYWIAFPPGTELSGPSAGREWLRWDEIDTDVIAVPPGGRQTSEMLAALSVRQQARPPAMVLTNRESRLAFTAAGVGATWLERAQAEAARRSGLVVRELRPPLGATFGVAHSPATQSPAAAAFVQVATEVAQADVA</sequence>
<keyword evidence="7" id="KW-1185">Reference proteome</keyword>